<evidence type="ECO:0000313" key="4">
    <source>
        <dbReference type="Proteomes" id="UP001054902"/>
    </source>
</evidence>
<keyword evidence="4" id="KW-1185">Reference proteome</keyword>
<comment type="caution">
    <text evidence="3">The sequence shown here is derived from an EMBL/GenBank/DDBJ whole genome shotgun (WGS) entry which is preliminary data.</text>
</comment>
<reference evidence="3 4" key="1">
    <citation type="journal article" date="2021" name="Sci. Rep.">
        <title>The genome of the diatom Chaetoceros tenuissimus carries an ancient integrated fragment of an extant virus.</title>
        <authorList>
            <person name="Hongo Y."/>
            <person name="Kimura K."/>
            <person name="Takaki Y."/>
            <person name="Yoshida Y."/>
            <person name="Baba S."/>
            <person name="Kobayashi G."/>
            <person name="Nagasaki K."/>
            <person name="Hano T."/>
            <person name="Tomaru Y."/>
        </authorList>
    </citation>
    <scope>NUCLEOTIDE SEQUENCE [LARGE SCALE GENOMIC DNA]</scope>
    <source>
        <strain evidence="3 4">NIES-3715</strain>
    </source>
</reference>
<organism evidence="3 4">
    <name type="scientific">Chaetoceros tenuissimus</name>
    <dbReference type="NCBI Taxonomy" id="426638"/>
    <lineage>
        <taxon>Eukaryota</taxon>
        <taxon>Sar</taxon>
        <taxon>Stramenopiles</taxon>
        <taxon>Ochrophyta</taxon>
        <taxon>Bacillariophyta</taxon>
        <taxon>Coscinodiscophyceae</taxon>
        <taxon>Chaetocerotophycidae</taxon>
        <taxon>Chaetocerotales</taxon>
        <taxon>Chaetocerotaceae</taxon>
        <taxon>Chaetoceros</taxon>
    </lineage>
</organism>
<dbReference type="AlphaFoldDB" id="A0AAD3CRN4"/>
<evidence type="ECO:0000256" key="1">
    <source>
        <dbReference type="SAM" id="SignalP"/>
    </source>
</evidence>
<gene>
    <name evidence="3" type="ORF">CTEN210_06417</name>
</gene>
<dbReference type="EMBL" id="BLLK01000038">
    <property type="protein sequence ID" value="GFH49941.1"/>
    <property type="molecule type" value="Genomic_DNA"/>
</dbReference>
<proteinExistence type="predicted"/>
<dbReference type="InterPro" id="IPR049213">
    <property type="entry name" value="DUF6816"/>
</dbReference>
<feature type="signal peptide" evidence="1">
    <location>
        <begin position="1"/>
        <end position="20"/>
    </location>
</feature>
<protein>
    <recommendedName>
        <fullName evidence="2">DUF6816 domain-containing protein</fullName>
    </recommendedName>
</protein>
<dbReference type="PROSITE" id="PS00018">
    <property type="entry name" value="EF_HAND_1"/>
    <property type="match status" value="1"/>
</dbReference>
<dbReference type="InterPro" id="IPR018247">
    <property type="entry name" value="EF_Hand_1_Ca_BS"/>
</dbReference>
<evidence type="ECO:0000259" key="2">
    <source>
        <dbReference type="Pfam" id="PF20670"/>
    </source>
</evidence>
<evidence type="ECO:0000313" key="3">
    <source>
        <dbReference type="EMBL" id="GFH49941.1"/>
    </source>
</evidence>
<name>A0AAD3CRN4_9STRA</name>
<feature type="domain" description="DUF6816" evidence="2">
    <location>
        <begin position="82"/>
        <end position="244"/>
    </location>
</feature>
<sequence>MKRLSAIITLSLWYTSSVHSLSISSSSFDRRQAIKGILSTSTGVLISSDSVLALEGKGGTVTRVEGIGGGFDITSSKTEPGKDVIYPASMAGIWNVRRVVTSIEGDSGQAELAWRNLGGTGSVKDIESFQTQFIVPPSSSGIENQYVFDGETFQGCVLDRGFEIASRKQCKSTWGVDNPDVLIYDKDGSEVEIAVVQRKIELPSEKGFGYSELYRVTSSAGGIFGDSKVQRAVKVQRRYRRALDENGNRIVEGLEIQKTFRVLDGVAGIEMPTSTMKSSLKFRES</sequence>
<dbReference type="Proteomes" id="UP001054902">
    <property type="component" value="Unassembled WGS sequence"/>
</dbReference>
<feature type="chain" id="PRO_5042067154" description="DUF6816 domain-containing protein" evidence="1">
    <location>
        <begin position="21"/>
        <end position="285"/>
    </location>
</feature>
<accession>A0AAD3CRN4</accession>
<dbReference type="Pfam" id="PF20670">
    <property type="entry name" value="DUF6816"/>
    <property type="match status" value="1"/>
</dbReference>
<keyword evidence="1" id="KW-0732">Signal</keyword>